<dbReference type="PANTHER" id="PTHR20959:SF1">
    <property type="entry name" value="TRANSPORT AND GOLGI ORGANIZATION PROTEIN 6 HOMOLOG"/>
    <property type="match status" value="1"/>
</dbReference>
<accession>A0A167CHW3</accession>
<feature type="domain" description="RNA polymerase II assembly factor Rtp1 C-terminal" evidence="3">
    <location>
        <begin position="723"/>
        <end position="831"/>
    </location>
</feature>
<sequence length="1159" mass="122793">MIPGDDRSKIKVQSLKGPLGNMPSTQKELDSIFESAQTWLTAGGVSTDENRLEKLYQASGLTTGSLALDIDEKRTIVIGKVLDYLVSIQKETLAIASKSASGETSTSDLIVISLHDMKIFNALTNLLVIEGIYPCLSDGVGIPLELRFKGKKTIAKVNSSTARSLLKEIMTRILTLITTAGDVRDIILLGTYSSDFICGSIELAYKPGHEDERHLYQPLFQSVTDQMDTYTLFSSYLSLLRPGTPPWFREVVSHNLALIPVVRSDGIRGLLDFIGGLRESEQISLDQLNKVVRILRASPKGMDLGKYQKALSDQFINLLSNPPLTPSGNNMIVATVYVIYSLFDQRPGLLENFQQSLVDGLVPKFGSEEKNEIIRSENDVDRYLTIFSHLVKDVSQPELLERIRSKVIVSLWLLLTFLNGSKRPIQTICELIVSLLNVDASSSQSSEDASKIVHSLLINSQGTDDNNQWTYGGGPNGGVVIKKAPNTISNSMEMIQAAFDQLDQRVELFMSILNQKLDPKVISGLFIIIVKRWLVKRTELENDDTDPFSALVNVKIIEKIANEQKEHLMKSPKEIIDLISSMITEYAINLQDDLERAKVVKNSANKPTVQGLSSITSRASLPQDSDDELSDNDGDSDDENDTDDQGEVVSICLSLITGLIMEEVSQKDLDLLRKILPQLEWLSENGPTYLKDKVLTAIDILKNPQNVLGDGEEEDFSDSTAVYNKALASLEDPIIPVRAHGIHLLRTLIRNRDPIINLESALRIFIGQLKDEDSFIYLNSIKALEDLVDVYGYEIVLPVVLGHYLDPKVGIDERLRTGEVILRIIQRLDEMLTGEAVQMIVDALLSIVSVRSNQTSSPDSTPDSRLRMSAMSVLGATCEINPLGVGKYLPDIVDCAVGILTFEQSDDMAIMRRSAVVLIGSLAKGFETLDGIPRREIDRVLTRIRYAKDTDNDPLVRVQAAFAVGIGSSGRGGASDSASGTGSSGKGGASDSASGTGSSGNGGASGSVSGTGSSGKGGASDSASGTGSSGKGGASDSASGTGSSGKGGASDSASGTGSSGNGGASGSVSGTGSSGNGGASGSVSRTGSSRNGGASGSASGTGSSGNGGASGSVSGTGSFGRGGSSGTGSKGRGGASGSVSGTGSKGSGGISSRSPESKV</sequence>
<keyword evidence="5" id="KW-1185">Reference proteome</keyword>
<name>A0A167CHW3_9ASCO</name>
<dbReference type="PANTHER" id="PTHR20959">
    <property type="entry name" value="TRANSPORT AND GOLGI ORGANIZATION PROTEIN 6 FAMILY MEMBER"/>
    <property type="match status" value="1"/>
</dbReference>
<feature type="region of interest" description="Disordered" evidence="2">
    <location>
        <begin position="611"/>
        <end position="644"/>
    </location>
</feature>
<dbReference type="InterPro" id="IPR011989">
    <property type="entry name" value="ARM-like"/>
</dbReference>
<evidence type="ECO:0000259" key="3">
    <source>
        <dbReference type="Pfam" id="PF10363"/>
    </source>
</evidence>
<proteinExistence type="inferred from homology"/>
<feature type="compositionally biased region" description="Gly residues" evidence="2">
    <location>
        <begin position="1117"/>
        <end position="1136"/>
    </location>
</feature>
<feature type="region of interest" description="Disordered" evidence="2">
    <location>
        <begin position="968"/>
        <end position="1159"/>
    </location>
</feature>
<evidence type="ECO:0000256" key="2">
    <source>
        <dbReference type="SAM" id="MobiDB-lite"/>
    </source>
</evidence>
<dbReference type="InterPro" id="IPR016024">
    <property type="entry name" value="ARM-type_fold"/>
</dbReference>
<feature type="compositionally biased region" description="Low complexity" evidence="2">
    <location>
        <begin position="1150"/>
        <end position="1159"/>
    </location>
</feature>
<protein>
    <submittedName>
        <fullName evidence="4">Rtp1p</fullName>
    </submittedName>
</protein>
<dbReference type="InterPro" id="IPR039600">
    <property type="entry name" value="TANGO6/Rtp1"/>
</dbReference>
<dbReference type="KEGG" id="slb:AWJ20_4543"/>
<dbReference type="GeneID" id="30036687"/>
<dbReference type="Proteomes" id="UP000189580">
    <property type="component" value="Chromosome c"/>
</dbReference>
<dbReference type="EMBL" id="CP014500">
    <property type="protein sequence ID" value="ANB11722.1"/>
    <property type="molecule type" value="Genomic_DNA"/>
</dbReference>
<feature type="compositionally biased region" description="Polar residues" evidence="2">
    <location>
        <begin position="611"/>
        <end position="623"/>
    </location>
</feature>
<dbReference type="SUPFAM" id="SSF48371">
    <property type="entry name" value="ARM repeat"/>
    <property type="match status" value="1"/>
</dbReference>
<feature type="compositionally biased region" description="Low complexity" evidence="2">
    <location>
        <begin position="1081"/>
        <end position="1101"/>
    </location>
</feature>
<reference evidence="4 5" key="1">
    <citation type="submission" date="2016-02" db="EMBL/GenBank/DDBJ databases">
        <title>Complete genome sequence and transcriptome regulation of the pentose utilising yeast Sugiyamaella lignohabitans.</title>
        <authorList>
            <person name="Bellasio M."/>
            <person name="Peymann A."/>
            <person name="Valli M."/>
            <person name="Sipitzky M."/>
            <person name="Graf A."/>
            <person name="Sauer M."/>
            <person name="Marx H."/>
            <person name="Mattanovich D."/>
        </authorList>
    </citation>
    <scope>NUCLEOTIDE SEQUENCE [LARGE SCALE GENOMIC DNA]</scope>
    <source>
        <strain evidence="4 5">CBS 10342</strain>
    </source>
</reference>
<dbReference type="GO" id="GO:0009306">
    <property type="term" value="P:protein secretion"/>
    <property type="evidence" value="ECO:0007669"/>
    <property type="project" value="TreeGrafter"/>
</dbReference>
<dbReference type="InterPro" id="IPR019451">
    <property type="entry name" value="Rtp1_C1"/>
</dbReference>
<dbReference type="OrthoDB" id="39591at2759"/>
<feature type="compositionally biased region" description="Acidic residues" evidence="2">
    <location>
        <begin position="624"/>
        <end position="644"/>
    </location>
</feature>
<evidence type="ECO:0000313" key="5">
    <source>
        <dbReference type="Proteomes" id="UP000189580"/>
    </source>
</evidence>
<dbReference type="AlphaFoldDB" id="A0A167CHW3"/>
<dbReference type="RefSeq" id="XP_018734199.1">
    <property type="nucleotide sequence ID" value="XM_018881623.1"/>
</dbReference>
<evidence type="ECO:0000313" key="4">
    <source>
        <dbReference type="EMBL" id="ANB11722.1"/>
    </source>
</evidence>
<gene>
    <name evidence="4" type="primary">RTP1</name>
    <name evidence="4" type="ORF">AWJ20_4543</name>
</gene>
<comment type="similarity">
    <text evidence="1">Belongs to the Tango6 family.</text>
</comment>
<dbReference type="Gene3D" id="1.25.10.10">
    <property type="entry name" value="Leucine-rich Repeat Variant"/>
    <property type="match status" value="1"/>
</dbReference>
<evidence type="ECO:0000256" key="1">
    <source>
        <dbReference type="ARBA" id="ARBA00005724"/>
    </source>
</evidence>
<dbReference type="Pfam" id="PF10363">
    <property type="entry name" value="RTP1_C1"/>
    <property type="match status" value="1"/>
</dbReference>
<organism evidence="4 5">
    <name type="scientific">Sugiyamaella lignohabitans</name>
    <dbReference type="NCBI Taxonomy" id="796027"/>
    <lineage>
        <taxon>Eukaryota</taxon>
        <taxon>Fungi</taxon>
        <taxon>Dikarya</taxon>
        <taxon>Ascomycota</taxon>
        <taxon>Saccharomycotina</taxon>
        <taxon>Dipodascomycetes</taxon>
        <taxon>Dipodascales</taxon>
        <taxon>Trichomonascaceae</taxon>
        <taxon>Sugiyamaella</taxon>
    </lineage>
</organism>